<dbReference type="Gene3D" id="3.30.420.40">
    <property type="match status" value="2"/>
</dbReference>
<reference evidence="2 3" key="1">
    <citation type="submission" date="2017-10" db="EMBL/GenBank/DDBJ databases">
        <title>Novel microbial diversity and functional potential in the marine mammal oral microbiome.</title>
        <authorList>
            <person name="Dudek N.K."/>
            <person name="Sun C.L."/>
            <person name="Burstein D."/>
            <person name="Kantor R.S."/>
            <person name="Aliaga Goltsman D.S."/>
            <person name="Bik E.M."/>
            <person name="Thomas B.C."/>
            <person name="Banfield J.F."/>
            <person name="Relman D.A."/>
        </authorList>
    </citation>
    <scope>NUCLEOTIDE SEQUENCE [LARGE SCALE GENOMIC DNA]</scope>
    <source>
        <strain evidence="2">DOLJORAL78_61_10</strain>
    </source>
</reference>
<comment type="caution">
    <text evidence="2">The sequence shown here is derived from an EMBL/GenBank/DDBJ whole genome shotgun (WGS) entry which is preliminary data.</text>
</comment>
<gene>
    <name evidence="2" type="ORF">CSA55_03465</name>
</gene>
<dbReference type="GO" id="GO:0016301">
    <property type="term" value="F:kinase activity"/>
    <property type="evidence" value="ECO:0007669"/>
    <property type="project" value="UniProtKB-KW"/>
</dbReference>
<evidence type="ECO:0000256" key="1">
    <source>
        <dbReference type="ARBA" id="ARBA00006479"/>
    </source>
</evidence>
<dbReference type="PANTHER" id="PTHR18964:SF149">
    <property type="entry name" value="BIFUNCTIONAL UDP-N-ACETYLGLUCOSAMINE 2-EPIMERASE_N-ACETYLMANNOSAMINE KINASE"/>
    <property type="match status" value="1"/>
</dbReference>
<evidence type="ECO:0000313" key="3">
    <source>
        <dbReference type="Proteomes" id="UP000230914"/>
    </source>
</evidence>
<keyword evidence="2" id="KW-0418">Kinase</keyword>
<dbReference type="Proteomes" id="UP000230914">
    <property type="component" value="Unassembled WGS sequence"/>
</dbReference>
<dbReference type="InterPro" id="IPR000600">
    <property type="entry name" value="ROK"/>
</dbReference>
<evidence type="ECO:0000313" key="2">
    <source>
        <dbReference type="EMBL" id="PIE32380.1"/>
    </source>
</evidence>
<proteinExistence type="inferred from homology"/>
<keyword evidence="2" id="KW-0808">Transferase</keyword>
<dbReference type="PANTHER" id="PTHR18964">
    <property type="entry name" value="ROK (REPRESSOR, ORF, KINASE) FAMILY"/>
    <property type="match status" value="1"/>
</dbReference>
<organism evidence="2 3">
    <name type="scientific">Ilumatobacter coccineus</name>
    <dbReference type="NCBI Taxonomy" id="467094"/>
    <lineage>
        <taxon>Bacteria</taxon>
        <taxon>Bacillati</taxon>
        <taxon>Actinomycetota</taxon>
        <taxon>Acidimicrobiia</taxon>
        <taxon>Acidimicrobiales</taxon>
        <taxon>Ilumatobacteraceae</taxon>
        <taxon>Ilumatobacter</taxon>
    </lineage>
</organism>
<comment type="similarity">
    <text evidence="1">Belongs to the ROK (NagC/XylR) family.</text>
</comment>
<dbReference type="EMBL" id="PDSL01000050">
    <property type="protein sequence ID" value="PIE32380.1"/>
    <property type="molecule type" value="Genomic_DNA"/>
</dbReference>
<protein>
    <submittedName>
        <fullName evidence="2">Sugar kinase</fullName>
    </submittedName>
</protein>
<sequence>MKVAAVDVGGTTIKVEVLDSSNVAQQRIVVPTPRGDDPAQAVTSRIVQLLRDLDATDLPVGVVVPGLVDQSAGIGLHSATLGWKNAPLADLLRPHITAPVAIGHDVTAGGIAEHELGAGGGAANLAVVVIGTGISSSIWVDHRRLEGTSIGEIGHVALLTPARSTVCVCGRTGCLESIASASAIAQRYHARTDRAVDGAAGVAALLDTDPVARSVWDDAIDALARSLLALVAIVGSERIVITGGLSNAGSRLIDPLRDRVAELAVVESVPDIVPGLFAGRSVIVGAALLARSMT</sequence>
<name>A0A2G6KAJ0_9ACTN</name>
<dbReference type="AlphaFoldDB" id="A0A2G6KAJ0"/>
<dbReference type="Pfam" id="PF00480">
    <property type="entry name" value="ROK"/>
    <property type="match status" value="1"/>
</dbReference>
<accession>A0A2G6KAJ0</accession>
<dbReference type="InterPro" id="IPR043129">
    <property type="entry name" value="ATPase_NBD"/>
</dbReference>
<dbReference type="SUPFAM" id="SSF53067">
    <property type="entry name" value="Actin-like ATPase domain"/>
    <property type="match status" value="1"/>
</dbReference>